<dbReference type="GO" id="GO:0004386">
    <property type="term" value="F:helicase activity"/>
    <property type="evidence" value="ECO:0007669"/>
    <property type="project" value="UniProtKB-KW"/>
</dbReference>
<dbReference type="Proteomes" id="UP000834106">
    <property type="component" value="Chromosome 10"/>
</dbReference>
<evidence type="ECO:0000256" key="4">
    <source>
        <dbReference type="ARBA" id="ARBA00022840"/>
    </source>
</evidence>
<keyword evidence="3" id="KW-0347">Helicase</keyword>
<comment type="subcellular location">
    <subcellularLocation>
        <location evidence="1">Nucleus</location>
    </subcellularLocation>
</comment>
<gene>
    <name evidence="7" type="ORF">FPE_LOCUS17588</name>
</gene>
<organism evidence="7 8">
    <name type="scientific">Fraxinus pennsylvanica</name>
    <dbReference type="NCBI Taxonomy" id="56036"/>
    <lineage>
        <taxon>Eukaryota</taxon>
        <taxon>Viridiplantae</taxon>
        <taxon>Streptophyta</taxon>
        <taxon>Embryophyta</taxon>
        <taxon>Tracheophyta</taxon>
        <taxon>Spermatophyta</taxon>
        <taxon>Magnoliopsida</taxon>
        <taxon>eudicotyledons</taxon>
        <taxon>Gunneridae</taxon>
        <taxon>Pentapetalae</taxon>
        <taxon>asterids</taxon>
        <taxon>lamiids</taxon>
        <taxon>Lamiales</taxon>
        <taxon>Oleaceae</taxon>
        <taxon>Oleeae</taxon>
        <taxon>Fraxinus</taxon>
    </lineage>
</organism>
<evidence type="ECO:0000256" key="2">
    <source>
        <dbReference type="ARBA" id="ARBA00022741"/>
    </source>
</evidence>
<keyword evidence="4" id="KW-0067">ATP-binding</keyword>
<dbReference type="PANTHER" id="PTHR45821:SF25">
    <property type="entry name" value="HELICASE ATP-BINDING DOMAIN-CONTAINING PROTEIN"/>
    <property type="match status" value="1"/>
</dbReference>
<dbReference type="GO" id="GO:0005524">
    <property type="term" value="F:ATP binding"/>
    <property type="evidence" value="ECO:0007669"/>
    <property type="project" value="UniProtKB-KW"/>
</dbReference>
<evidence type="ECO:0000313" key="8">
    <source>
        <dbReference type="Proteomes" id="UP000834106"/>
    </source>
</evidence>
<dbReference type="PANTHER" id="PTHR45821">
    <property type="entry name" value="SNF2 DOMAIN-CONTAINING PROTEIN CLASSY 2-RELATED"/>
    <property type="match status" value="1"/>
</dbReference>
<protein>
    <submittedName>
        <fullName evidence="7">Uncharacterized protein</fullName>
    </submittedName>
</protein>
<dbReference type="InterPro" id="IPR044567">
    <property type="entry name" value="CLSY/DRD1"/>
</dbReference>
<keyword evidence="8" id="KW-1185">Reference proteome</keyword>
<dbReference type="AlphaFoldDB" id="A0AAD1ZJ03"/>
<sequence>MFDEESDTLKKTLLEYLGLVILDEGHTSRTTEAPFFSRVFLVWEIVVILLRPPTLQKILIDRIEGSLSTSEFEHKVVLTSVYPYLFIRSHSTETEQFEIDQDALEASGLHPNKGVKTRFVMELVRLETGEFSSSVSKQTRSKRKIYFGVAQGNSYSSGDVEEINTNHGLGRSFAPIDCRKGKKTVRQSQGNSSSCLMLMRKAMGKIQLKREFLKKHPDSDLVDRTILDSSDELLSPNDSGYDSVDEEDFVMDNSDSSDTLDSSCC</sequence>
<name>A0AAD1ZJ03_9LAMI</name>
<keyword evidence="2" id="KW-0547">Nucleotide-binding</keyword>
<evidence type="ECO:0000256" key="5">
    <source>
        <dbReference type="ARBA" id="ARBA00023242"/>
    </source>
</evidence>
<accession>A0AAD1ZJ03</accession>
<reference evidence="7" key="1">
    <citation type="submission" date="2023-05" db="EMBL/GenBank/DDBJ databases">
        <authorList>
            <person name="Huff M."/>
        </authorList>
    </citation>
    <scope>NUCLEOTIDE SEQUENCE</scope>
</reference>
<feature type="compositionally biased region" description="Low complexity" evidence="6">
    <location>
        <begin position="252"/>
        <end position="265"/>
    </location>
</feature>
<dbReference type="GO" id="GO:0080188">
    <property type="term" value="P:gene silencing by siRNA-directed DNA methylation"/>
    <property type="evidence" value="ECO:0007669"/>
    <property type="project" value="InterPro"/>
</dbReference>
<evidence type="ECO:0000256" key="6">
    <source>
        <dbReference type="SAM" id="MobiDB-lite"/>
    </source>
</evidence>
<keyword evidence="3" id="KW-0378">Hydrolase</keyword>
<evidence type="ECO:0000256" key="3">
    <source>
        <dbReference type="ARBA" id="ARBA00022806"/>
    </source>
</evidence>
<feature type="region of interest" description="Disordered" evidence="6">
    <location>
        <begin position="232"/>
        <end position="265"/>
    </location>
</feature>
<dbReference type="EMBL" id="OU503045">
    <property type="protein sequence ID" value="CAI9770375.1"/>
    <property type="molecule type" value="Genomic_DNA"/>
</dbReference>
<evidence type="ECO:0000313" key="7">
    <source>
        <dbReference type="EMBL" id="CAI9770375.1"/>
    </source>
</evidence>
<evidence type="ECO:0000256" key="1">
    <source>
        <dbReference type="ARBA" id="ARBA00004123"/>
    </source>
</evidence>
<dbReference type="GO" id="GO:0005634">
    <property type="term" value="C:nucleus"/>
    <property type="evidence" value="ECO:0007669"/>
    <property type="project" value="UniProtKB-SubCell"/>
</dbReference>
<proteinExistence type="predicted"/>
<keyword evidence="5" id="KW-0539">Nucleus</keyword>